<dbReference type="EMBL" id="JAVFKD010000004">
    <property type="protein sequence ID" value="KAK5994862.1"/>
    <property type="molecule type" value="Genomic_DNA"/>
</dbReference>
<dbReference type="InterPro" id="IPR036770">
    <property type="entry name" value="Ankyrin_rpt-contain_sf"/>
</dbReference>
<comment type="caution">
    <text evidence="4">The sequence shown here is derived from an EMBL/GenBank/DDBJ whole genome shotgun (WGS) entry which is preliminary data.</text>
</comment>
<dbReference type="Proteomes" id="UP001338125">
    <property type="component" value="Unassembled WGS sequence"/>
</dbReference>
<dbReference type="InterPro" id="IPR002110">
    <property type="entry name" value="Ankyrin_rpt"/>
</dbReference>
<dbReference type="Pfam" id="PF13637">
    <property type="entry name" value="Ank_4"/>
    <property type="match status" value="1"/>
</dbReference>
<dbReference type="Pfam" id="PF06985">
    <property type="entry name" value="HET"/>
    <property type="match status" value="1"/>
</dbReference>
<protein>
    <submittedName>
        <fullName evidence="4">Vegetative incompatibility protein HET-E-1</fullName>
    </submittedName>
</protein>
<organism evidence="4 5">
    <name type="scientific">Cladobotryum mycophilum</name>
    <dbReference type="NCBI Taxonomy" id="491253"/>
    <lineage>
        <taxon>Eukaryota</taxon>
        <taxon>Fungi</taxon>
        <taxon>Dikarya</taxon>
        <taxon>Ascomycota</taxon>
        <taxon>Pezizomycotina</taxon>
        <taxon>Sordariomycetes</taxon>
        <taxon>Hypocreomycetidae</taxon>
        <taxon>Hypocreales</taxon>
        <taxon>Hypocreaceae</taxon>
        <taxon>Cladobotryum</taxon>
    </lineage>
</organism>
<dbReference type="PROSITE" id="PS50297">
    <property type="entry name" value="ANK_REP_REGION"/>
    <property type="match status" value="2"/>
</dbReference>
<dbReference type="PANTHER" id="PTHR10622">
    <property type="entry name" value="HET DOMAIN-CONTAINING PROTEIN"/>
    <property type="match status" value="1"/>
</dbReference>
<dbReference type="SUPFAM" id="SSF48403">
    <property type="entry name" value="Ankyrin repeat"/>
    <property type="match status" value="1"/>
</dbReference>
<name>A0ABR0SSE9_9HYPO</name>
<keyword evidence="1" id="KW-0040">ANK repeat</keyword>
<reference evidence="4 5" key="1">
    <citation type="submission" date="2024-01" db="EMBL/GenBank/DDBJ databases">
        <title>Complete genome of Cladobotryum mycophilum ATHUM6906.</title>
        <authorList>
            <person name="Christinaki A.C."/>
            <person name="Myridakis A.I."/>
            <person name="Kouvelis V.N."/>
        </authorList>
    </citation>
    <scope>NUCLEOTIDE SEQUENCE [LARGE SCALE GENOMIC DNA]</scope>
    <source>
        <strain evidence="4 5">ATHUM6906</strain>
    </source>
</reference>
<dbReference type="InterPro" id="IPR010730">
    <property type="entry name" value="HET"/>
</dbReference>
<dbReference type="PROSITE" id="PS50088">
    <property type="entry name" value="ANK_REPEAT"/>
    <property type="match status" value="3"/>
</dbReference>
<evidence type="ECO:0000259" key="3">
    <source>
        <dbReference type="Pfam" id="PF06985"/>
    </source>
</evidence>
<feature type="repeat" description="ANK" evidence="1">
    <location>
        <begin position="740"/>
        <end position="772"/>
    </location>
</feature>
<dbReference type="Pfam" id="PF12796">
    <property type="entry name" value="Ank_2"/>
    <property type="match status" value="1"/>
</dbReference>
<feature type="repeat" description="ANK" evidence="1">
    <location>
        <begin position="706"/>
        <end position="730"/>
    </location>
</feature>
<dbReference type="SMART" id="SM00248">
    <property type="entry name" value="ANK"/>
    <property type="match status" value="4"/>
</dbReference>
<evidence type="ECO:0000313" key="5">
    <source>
        <dbReference type="Proteomes" id="UP001338125"/>
    </source>
</evidence>
<keyword evidence="2" id="KW-0175">Coiled coil</keyword>
<accession>A0ABR0SSE9</accession>
<sequence>MRLINVKTLKLEEFLDSVPKYAILSHTWGDEAEELTFRDVQDGNINKPGIGRVKLHGCCQQAQKDGLEYAWIDTCCIDKTNSVELSEAINSMFRWYSDADFCYAYLSDVPGDDNAPKEGSKFLTSRWFLRGWTLQELLAPEHVRFYNEDWVIIGTKGNMCATIGKITGVPRHFLLGITDLHTASVAQRMSWAAQRDTKRKEDLAYCLLGIFDEQIMKTTRDDSILAWGLSTDEPFTNEDSDQVIAGRILAAAPSDFANSGQIVPREQASTSLNALDMSGGSLRINTSLFTTSKGNTFGLLNCRPEHDDDHVVGIPLIKVTALSDEFVRPKGCYSVLQPITASNDTPKPIHIKHESDKKISKISMDKERQFWLYEDEQFSEVNLTLIDVEPQSCWDKERALITSTTKSEDGVPHRTLARFRHSEDASWDFVIVLEFEEHGSTIKAECSVMICHRSTDSDEILAKVQYLLQKAARKRSASNGMLNLSVELEPVAQQPIFIIRPKATDDILDITIDATAELEKFDLMLEFTTILQEKVQNDAKEKKLNQAANDKSDRLEQIKKERDVIEEEIRKLEEQRRLLLDDESNLRAQVYHLSDEQAEMREKQQDASERWSQAQKRWAELYGMDIDTSKAEDEVVQTPAPRTPLLWAAENGDIQMAWLLLYQHVDVMVPDKDGRTPLIVAASHGHFEIVRMLLEAMDPDYKDSETGQTPLSWAAANGNATLVQLLLDTGRVHIDSKDRNGWTPLRWATEKKHEAITRILLEHNAAQDAAPRENVKTADYSKAIDSRLLDMLARTSSLGVVRGKANRTVSDSKRPKARTWFNLESKKATTQVVVSEVVEDSSSDIPERRSTS</sequence>
<evidence type="ECO:0000313" key="4">
    <source>
        <dbReference type="EMBL" id="KAK5994862.1"/>
    </source>
</evidence>
<feature type="repeat" description="ANK" evidence="1">
    <location>
        <begin position="673"/>
        <end position="695"/>
    </location>
</feature>
<gene>
    <name evidence="4" type="ORF">PT974_03248</name>
</gene>
<keyword evidence="5" id="KW-1185">Reference proteome</keyword>
<feature type="domain" description="Heterokaryon incompatibility" evidence="3">
    <location>
        <begin position="21"/>
        <end position="108"/>
    </location>
</feature>
<dbReference type="Gene3D" id="1.25.40.20">
    <property type="entry name" value="Ankyrin repeat-containing domain"/>
    <property type="match status" value="1"/>
</dbReference>
<dbReference type="PANTHER" id="PTHR10622:SF10">
    <property type="entry name" value="HET DOMAIN-CONTAINING PROTEIN"/>
    <property type="match status" value="1"/>
</dbReference>
<evidence type="ECO:0000256" key="1">
    <source>
        <dbReference type="PROSITE-ProRule" id="PRU00023"/>
    </source>
</evidence>
<proteinExistence type="predicted"/>
<evidence type="ECO:0000256" key="2">
    <source>
        <dbReference type="SAM" id="Coils"/>
    </source>
</evidence>
<feature type="coiled-coil region" evidence="2">
    <location>
        <begin position="530"/>
        <end position="589"/>
    </location>
</feature>